<dbReference type="EMBL" id="LAZR01050885">
    <property type="protein sequence ID" value="KKK86352.1"/>
    <property type="molecule type" value="Genomic_DNA"/>
</dbReference>
<gene>
    <name evidence="2" type="ORF">LCGC14_2764120</name>
</gene>
<evidence type="ECO:0000256" key="1">
    <source>
        <dbReference type="SAM" id="Phobius"/>
    </source>
</evidence>
<proteinExistence type="predicted"/>
<name>A0A0F8YY43_9ZZZZ</name>
<keyword evidence="1" id="KW-0812">Transmembrane</keyword>
<comment type="caution">
    <text evidence="2">The sequence shown here is derived from an EMBL/GenBank/DDBJ whole genome shotgun (WGS) entry which is preliminary data.</text>
</comment>
<organism evidence="2">
    <name type="scientific">marine sediment metagenome</name>
    <dbReference type="NCBI Taxonomy" id="412755"/>
    <lineage>
        <taxon>unclassified sequences</taxon>
        <taxon>metagenomes</taxon>
        <taxon>ecological metagenomes</taxon>
    </lineage>
</organism>
<sequence length="92" mass="10925">MKYFQTWHRVSKLRRLKIIGPLIYIILQLICGIITRHAASKTEWGYGGGKTVDGWCRWCNKPLEVPYEKALFVYPDFKHYRKRIGTQIQPNE</sequence>
<accession>A0A0F8YY43</accession>
<keyword evidence="1" id="KW-1133">Transmembrane helix</keyword>
<evidence type="ECO:0000313" key="2">
    <source>
        <dbReference type="EMBL" id="KKK86352.1"/>
    </source>
</evidence>
<keyword evidence="1" id="KW-0472">Membrane</keyword>
<protein>
    <submittedName>
        <fullName evidence="2">Uncharacterized protein</fullName>
    </submittedName>
</protein>
<feature type="transmembrane region" description="Helical" evidence="1">
    <location>
        <begin position="21"/>
        <end position="39"/>
    </location>
</feature>
<dbReference type="AlphaFoldDB" id="A0A0F8YY43"/>
<reference evidence="2" key="1">
    <citation type="journal article" date="2015" name="Nature">
        <title>Complex archaea that bridge the gap between prokaryotes and eukaryotes.</title>
        <authorList>
            <person name="Spang A."/>
            <person name="Saw J.H."/>
            <person name="Jorgensen S.L."/>
            <person name="Zaremba-Niedzwiedzka K."/>
            <person name="Martijn J."/>
            <person name="Lind A.E."/>
            <person name="van Eijk R."/>
            <person name="Schleper C."/>
            <person name="Guy L."/>
            <person name="Ettema T.J."/>
        </authorList>
    </citation>
    <scope>NUCLEOTIDE SEQUENCE</scope>
</reference>